<evidence type="ECO:0000259" key="11">
    <source>
        <dbReference type="PROSITE" id="PS50280"/>
    </source>
</evidence>
<dbReference type="InterPro" id="IPR050973">
    <property type="entry name" value="H3K9_Histone-Lys_N-MTase"/>
</dbReference>
<evidence type="ECO:0000259" key="10">
    <source>
        <dbReference type="PROSITE" id="PS50013"/>
    </source>
</evidence>
<feature type="domain" description="SET" evidence="11">
    <location>
        <begin position="347"/>
        <end position="477"/>
    </location>
</feature>
<gene>
    <name evidence="13 15" type="ORF">P152DRAFT_432164</name>
</gene>
<dbReference type="InterPro" id="IPR016197">
    <property type="entry name" value="Chromo-like_dom_sf"/>
</dbReference>
<dbReference type="GeneID" id="54418004"/>
<dbReference type="Pfam" id="PF05033">
    <property type="entry name" value="Pre-SET"/>
    <property type="match status" value="1"/>
</dbReference>
<keyword evidence="3" id="KW-0158">Chromosome</keyword>
<organism evidence="13">
    <name type="scientific">Eremomyces bilateralis CBS 781.70</name>
    <dbReference type="NCBI Taxonomy" id="1392243"/>
    <lineage>
        <taxon>Eukaryota</taxon>
        <taxon>Fungi</taxon>
        <taxon>Dikarya</taxon>
        <taxon>Ascomycota</taxon>
        <taxon>Pezizomycotina</taxon>
        <taxon>Dothideomycetes</taxon>
        <taxon>Dothideomycetes incertae sedis</taxon>
        <taxon>Eremomycetales</taxon>
        <taxon>Eremomycetaceae</taxon>
        <taxon>Eremomyces</taxon>
    </lineage>
</organism>
<keyword evidence="8" id="KW-0862">Zinc</keyword>
<feature type="domain" description="Chromo" evidence="10">
    <location>
        <begin position="36"/>
        <end position="96"/>
    </location>
</feature>
<reference evidence="15" key="2">
    <citation type="submission" date="2020-04" db="EMBL/GenBank/DDBJ databases">
        <authorList>
            <consortium name="NCBI Genome Project"/>
        </authorList>
    </citation>
    <scope>NUCLEOTIDE SEQUENCE</scope>
    <source>
        <strain evidence="15">CBS 781.70</strain>
    </source>
</reference>
<keyword evidence="14" id="KW-1185">Reference proteome</keyword>
<accession>A0A6G1G8E3</accession>
<feature type="compositionally biased region" description="Basic and acidic residues" evidence="9">
    <location>
        <begin position="104"/>
        <end position="118"/>
    </location>
</feature>
<dbReference type="PROSITE" id="PS50868">
    <property type="entry name" value="POST_SET"/>
    <property type="match status" value="1"/>
</dbReference>
<dbReference type="InterPro" id="IPR007728">
    <property type="entry name" value="Pre-SET_dom"/>
</dbReference>
<dbReference type="AlphaFoldDB" id="A0A6G1G8E3"/>
<dbReference type="EMBL" id="ML975153">
    <property type="protein sequence ID" value="KAF1814337.1"/>
    <property type="molecule type" value="Genomic_DNA"/>
</dbReference>
<evidence type="ECO:0000313" key="14">
    <source>
        <dbReference type="Proteomes" id="UP000504638"/>
    </source>
</evidence>
<dbReference type="GO" id="GO:0005634">
    <property type="term" value="C:nucleus"/>
    <property type="evidence" value="ECO:0007669"/>
    <property type="project" value="InterPro"/>
</dbReference>
<dbReference type="SMART" id="SM00317">
    <property type="entry name" value="SET"/>
    <property type="match status" value="1"/>
</dbReference>
<dbReference type="PROSITE" id="PS50280">
    <property type="entry name" value="SET"/>
    <property type="match status" value="1"/>
</dbReference>
<reference evidence="13 15" key="1">
    <citation type="submission" date="2020-01" db="EMBL/GenBank/DDBJ databases">
        <authorList>
            <consortium name="DOE Joint Genome Institute"/>
            <person name="Haridas S."/>
            <person name="Albert R."/>
            <person name="Binder M."/>
            <person name="Bloem J."/>
            <person name="Labutti K."/>
            <person name="Salamov A."/>
            <person name="Andreopoulos B."/>
            <person name="Baker S.E."/>
            <person name="Barry K."/>
            <person name="Bills G."/>
            <person name="Bluhm B.H."/>
            <person name="Cannon C."/>
            <person name="Castanera R."/>
            <person name="Culley D.E."/>
            <person name="Daum C."/>
            <person name="Ezra D."/>
            <person name="Gonzalez J.B."/>
            <person name="Henrissat B."/>
            <person name="Kuo A."/>
            <person name="Liang C."/>
            <person name="Lipzen A."/>
            <person name="Lutzoni F."/>
            <person name="Magnuson J."/>
            <person name="Mondo S."/>
            <person name="Nolan M."/>
            <person name="Ohm R."/>
            <person name="Pangilinan J."/>
            <person name="Park H.-J."/>
            <person name="Ramirez L."/>
            <person name="Alfaro M."/>
            <person name="Sun H."/>
            <person name="Tritt A."/>
            <person name="Yoshinaga Y."/>
            <person name="Zwiers L.-H."/>
            <person name="Turgeon B.G."/>
            <person name="Goodwin S.B."/>
            <person name="Spatafora J.W."/>
            <person name="Crous P.W."/>
            <person name="Grigoriev I.V."/>
        </authorList>
    </citation>
    <scope>NUCLEOTIDE SEQUENCE</scope>
    <source>
        <strain evidence="13 15">CBS 781.70</strain>
    </source>
</reference>
<dbReference type="GO" id="GO:0042054">
    <property type="term" value="F:histone methyltransferase activity"/>
    <property type="evidence" value="ECO:0007669"/>
    <property type="project" value="InterPro"/>
</dbReference>
<keyword evidence="4" id="KW-0489">Methyltransferase</keyword>
<dbReference type="Gene3D" id="2.40.50.40">
    <property type="match status" value="1"/>
</dbReference>
<name>A0A6G1G8E3_9PEZI</name>
<dbReference type="Proteomes" id="UP000504638">
    <property type="component" value="Unplaced"/>
</dbReference>
<dbReference type="GO" id="GO:0032259">
    <property type="term" value="P:methylation"/>
    <property type="evidence" value="ECO:0007669"/>
    <property type="project" value="UniProtKB-KW"/>
</dbReference>
<evidence type="ECO:0000256" key="2">
    <source>
        <dbReference type="ARBA" id="ARBA00011353"/>
    </source>
</evidence>
<dbReference type="InterPro" id="IPR003616">
    <property type="entry name" value="Post-SET_dom"/>
</dbReference>
<dbReference type="SUPFAM" id="SSF82199">
    <property type="entry name" value="SET domain"/>
    <property type="match status" value="1"/>
</dbReference>
<evidence type="ECO:0000256" key="4">
    <source>
        <dbReference type="ARBA" id="ARBA00022603"/>
    </source>
</evidence>
<sequence>MIDSLRTICRSSAKPRAMKEVMVVVPRFGSAKVAQREVDSLVCNRILDGEEQYLVKWKRIVAPNAYSWHYLPELTLCLALLQDYLKARRERIHSKTSNLKRKSPHAEQRAHLYEHDPQSRSPSVQSSSSESISAKAQALSLGESYNCTVYPDGDHIRVRSSLRLPCAERIPTAEMMAVAATSSTRHASHKIRTHILKRLKALPGPEITYQNIHDASDIPLRFEFIEACVLREGLTRVDPETIVGCQKECRPNMGKNIGCQLSICECLEFAAVQEGRLNEEQWVRYRSNPGDTAGLPKRFPYHTSVAQRDGCLVEFYLRGRHPIYECNHRCNCGPGCNNRMVQHGRQLPLEIFKTKDRGWGLRCPLAIRKGQFIDTYRGEIITDEEADRREARSGKGKESYLYALDKFEDELREREEAPYVVDGEHKGGPTRFMNHSCDPNVLQYTVSYNKYDQKVYDLAFFARRDIPANEELSFDYLDKDEEDNEAGTGVLTSQVDDVEVWTPDDNGTVVPCRCGAEKCRKVLWT</sequence>
<feature type="domain" description="Post-SET" evidence="12">
    <location>
        <begin position="508"/>
        <end position="524"/>
    </location>
</feature>
<keyword evidence="6" id="KW-0949">S-adenosyl-L-methionine</keyword>
<reference evidence="15" key="3">
    <citation type="submission" date="2025-04" db="UniProtKB">
        <authorList>
            <consortium name="RefSeq"/>
        </authorList>
    </citation>
    <scope>IDENTIFICATION</scope>
    <source>
        <strain evidence="15">CBS 781.70</strain>
    </source>
</reference>
<evidence type="ECO:0000259" key="12">
    <source>
        <dbReference type="PROSITE" id="PS50868"/>
    </source>
</evidence>
<feature type="region of interest" description="Disordered" evidence="9">
    <location>
        <begin position="95"/>
        <end position="129"/>
    </location>
</feature>
<feature type="compositionally biased region" description="Low complexity" evidence="9">
    <location>
        <begin position="119"/>
        <end position="129"/>
    </location>
</feature>
<dbReference type="GO" id="GO:0005694">
    <property type="term" value="C:chromosome"/>
    <property type="evidence" value="ECO:0007669"/>
    <property type="project" value="UniProtKB-SubCell"/>
</dbReference>
<dbReference type="InterPro" id="IPR001214">
    <property type="entry name" value="SET_dom"/>
</dbReference>
<comment type="subunit">
    <text evidence="2">Component of the NuA4 histone acetyltransferase complex.</text>
</comment>
<evidence type="ECO:0000256" key="5">
    <source>
        <dbReference type="ARBA" id="ARBA00022679"/>
    </source>
</evidence>
<evidence type="ECO:0000256" key="9">
    <source>
        <dbReference type="SAM" id="MobiDB-lite"/>
    </source>
</evidence>
<protein>
    <submittedName>
        <fullName evidence="13 15">SET domain-containing protein</fullName>
    </submittedName>
</protein>
<dbReference type="RefSeq" id="XP_033535968.1">
    <property type="nucleotide sequence ID" value="XM_033677434.1"/>
</dbReference>
<keyword evidence="5" id="KW-0808">Transferase</keyword>
<dbReference type="CDD" id="cd00024">
    <property type="entry name" value="CD_CSD"/>
    <property type="match status" value="1"/>
</dbReference>
<proteinExistence type="predicted"/>
<comment type="subcellular location">
    <subcellularLocation>
        <location evidence="1">Chromosome</location>
    </subcellularLocation>
</comment>
<dbReference type="PROSITE" id="PS50013">
    <property type="entry name" value="CHROMO_2"/>
    <property type="match status" value="1"/>
</dbReference>
<dbReference type="GO" id="GO:0008270">
    <property type="term" value="F:zinc ion binding"/>
    <property type="evidence" value="ECO:0007669"/>
    <property type="project" value="InterPro"/>
</dbReference>
<evidence type="ECO:0000256" key="7">
    <source>
        <dbReference type="ARBA" id="ARBA00022723"/>
    </source>
</evidence>
<evidence type="ECO:0000313" key="13">
    <source>
        <dbReference type="EMBL" id="KAF1814337.1"/>
    </source>
</evidence>
<evidence type="ECO:0000256" key="8">
    <source>
        <dbReference type="ARBA" id="ARBA00022833"/>
    </source>
</evidence>
<dbReference type="Pfam" id="PF00856">
    <property type="entry name" value="SET"/>
    <property type="match status" value="1"/>
</dbReference>
<dbReference type="InterPro" id="IPR046341">
    <property type="entry name" value="SET_dom_sf"/>
</dbReference>
<evidence type="ECO:0000256" key="6">
    <source>
        <dbReference type="ARBA" id="ARBA00022691"/>
    </source>
</evidence>
<keyword evidence="7" id="KW-0479">Metal-binding</keyword>
<dbReference type="InterPro" id="IPR000953">
    <property type="entry name" value="Chromo/chromo_shadow_dom"/>
</dbReference>
<evidence type="ECO:0000256" key="3">
    <source>
        <dbReference type="ARBA" id="ARBA00022454"/>
    </source>
</evidence>
<dbReference type="PANTHER" id="PTHR46223:SF3">
    <property type="entry name" value="HISTONE-LYSINE N-METHYLTRANSFERASE SET-23"/>
    <property type="match status" value="1"/>
</dbReference>
<dbReference type="OrthoDB" id="308383at2759"/>
<evidence type="ECO:0000256" key="1">
    <source>
        <dbReference type="ARBA" id="ARBA00004286"/>
    </source>
</evidence>
<evidence type="ECO:0000313" key="15">
    <source>
        <dbReference type="RefSeq" id="XP_033535968.1"/>
    </source>
</evidence>
<dbReference type="SUPFAM" id="SSF54160">
    <property type="entry name" value="Chromo domain-like"/>
    <property type="match status" value="1"/>
</dbReference>
<dbReference type="PANTHER" id="PTHR46223">
    <property type="entry name" value="HISTONE-LYSINE N-METHYLTRANSFERASE SUV39H"/>
    <property type="match status" value="1"/>
</dbReference>
<dbReference type="Gene3D" id="2.170.270.10">
    <property type="entry name" value="SET domain"/>
    <property type="match status" value="1"/>
</dbReference>